<evidence type="ECO:0000259" key="10">
    <source>
        <dbReference type="PROSITE" id="PS50862"/>
    </source>
</evidence>
<dbReference type="Proteomes" id="UP000054279">
    <property type="component" value="Unassembled WGS sequence"/>
</dbReference>
<feature type="binding site" evidence="8">
    <location>
        <position position="441"/>
    </location>
    <ligand>
        <name>L-serine</name>
        <dbReference type="ChEBI" id="CHEBI:33384"/>
    </ligand>
</feature>
<dbReference type="PANTHER" id="PTHR11778">
    <property type="entry name" value="SERYL-TRNA SYNTHETASE"/>
    <property type="match status" value="1"/>
</dbReference>
<keyword evidence="2" id="KW-0436">Ligase</keyword>
<evidence type="ECO:0000256" key="5">
    <source>
        <dbReference type="ARBA" id="ARBA00023146"/>
    </source>
</evidence>
<keyword evidence="4 9" id="KW-0067">ATP-binding</keyword>
<evidence type="ECO:0000256" key="4">
    <source>
        <dbReference type="ARBA" id="ARBA00022840"/>
    </source>
</evidence>
<dbReference type="InterPro" id="IPR045864">
    <property type="entry name" value="aa-tRNA-synth_II/BPL/LPL"/>
</dbReference>
<feature type="binding site" evidence="8">
    <location>
        <position position="314"/>
    </location>
    <ligand>
        <name>L-serine</name>
        <dbReference type="ChEBI" id="CHEBI:33384"/>
    </ligand>
</feature>
<dbReference type="AlphaFoldDB" id="A0A0C9TII0"/>
<dbReference type="SUPFAM" id="SSF55681">
    <property type="entry name" value="Class II aaRS and biotin synthetases"/>
    <property type="match status" value="1"/>
</dbReference>
<dbReference type="Gene3D" id="1.10.287.40">
    <property type="entry name" value="Serine-tRNA synthetase, tRNA binding domain"/>
    <property type="match status" value="1"/>
</dbReference>
<gene>
    <name evidence="11" type="ORF">M422DRAFT_54195</name>
</gene>
<keyword evidence="12" id="KW-1185">Reference proteome</keyword>
<protein>
    <recommendedName>
        <fullName evidence="1">serine--tRNA ligase</fullName>
        <ecNumber evidence="1">6.1.1.11</ecNumber>
    </recommendedName>
    <alternativeName>
        <fullName evidence="6">Seryl-tRNA synthetase</fullName>
    </alternativeName>
    <alternativeName>
        <fullName evidence="7">Seryl-tRNA(Ser) synthetase</fullName>
    </alternativeName>
</protein>
<feature type="binding site" evidence="9">
    <location>
        <begin position="314"/>
        <end position="316"/>
    </location>
    <ligand>
        <name>ATP</name>
        <dbReference type="ChEBI" id="CHEBI:30616"/>
    </ligand>
</feature>
<sequence length="493" mass="54590">MKFASPTLPTSPRCIYLLSRARRRRYAHKDAIKDIRSSTNLPLPRLDYKGISDNLLYKSHNAFNRKTTIPAGAVQSAARLYDDLKAFNHELTQKQHQQNSATAVVKTSKDAQAKAIAIETAKSLKIPIAELKAKASDTESELLSIALLIPNDTHPDTPLGPEEAAIVLETHGPEPCSVSLLRDHVRIARTLDILDLDAAATVTGSSWYYLLNEGAILETALINYALSVSMKYGYRPVITPDVIKADIAARCGFQPRDTADVQQMYYLASDPSKDHPELVLAGTAEIPLGGLFANKVYDESELPMKVVGVGKAFRAEAGARGADTRGLYRVHQFSKVELFTVTAETQSENMMEELRKIQVEILEGLNLPFRVLDMPTEELGASAYRKYDMEAWMPGRGRWGEVSSASNCTDYQSRRLHMRYRRKTTSSGEEKQGLPFAHTLNGTAAAIPRLIVALLENGVRLEGEEVVGLNLPKVLKPFWIAPSDLGKCKIQWI</sequence>
<dbReference type="InterPro" id="IPR002314">
    <property type="entry name" value="aa-tRNA-synt_IIb"/>
</dbReference>
<keyword evidence="3" id="KW-0547">Nucleotide-binding</keyword>
<dbReference type="Pfam" id="PF02403">
    <property type="entry name" value="Seryl_tRNA_N"/>
    <property type="match status" value="1"/>
</dbReference>
<evidence type="ECO:0000256" key="7">
    <source>
        <dbReference type="ARBA" id="ARBA00034892"/>
    </source>
</evidence>
<dbReference type="InterPro" id="IPR002317">
    <property type="entry name" value="Ser-tRNA-ligase_type_1"/>
</dbReference>
<evidence type="ECO:0000256" key="3">
    <source>
        <dbReference type="ARBA" id="ARBA00022741"/>
    </source>
</evidence>
<evidence type="ECO:0000313" key="12">
    <source>
        <dbReference type="Proteomes" id="UP000054279"/>
    </source>
</evidence>
<evidence type="ECO:0000256" key="8">
    <source>
        <dbReference type="PIRSR" id="PIRSR001529-1"/>
    </source>
</evidence>
<keyword evidence="5" id="KW-0030">Aminoacyl-tRNA synthetase</keyword>
<dbReference type="SUPFAM" id="SSF46589">
    <property type="entry name" value="tRNA-binding arm"/>
    <property type="match status" value="1"/>
</dbReference>
<dbReference type="PIRSF" id="PIRSF001529">
    <property type="entry name" value="Ser-tRNA-synth_IIa"/>
    <property type="match status" value="1"/>
</dbReference>
<dbReference type="EC" id="6.1.1.11" evidence="1"/>
<dbReference type="GO" id="GO:0006434">
    <property type="term" value="P:seryl-tRNA aminoacylation"/>
    <property type="evidence" value="ECO:0007669"/>
    <property type="project" value="InterPro"/>
</dbReference>
<evidence type="ECO:0000313" key="11">
    <source>
        <dbReference type="EMBL" id="KIJ29333.1"/>
    </source>
</evidence>
<proteinExistence type="predicted"/>
<dbReference type="GO" id="GO:0005524">
    <property type="term" value="F:ATP binding"/>
    <property type="evidence" value="ECO:0007669"/>
    <property type="project" value="UniProtKB-KW"/>
</dbReference>
<dbReference type="EMBL" id="KN837285">
    <property type="protein sequence ID" value="KIJ29333.1"/>
    <property type="molecule type" value="Genomic_DNA"/>
</dbReference>
<name>A0A0C9TII0_SPHS4</name>
<dbReference type="Gene3D" id="3.30.930.10">
    <property type="entry name" value="Bira Bifunctional Protein, Domain 2"/>
    <property type="match status" value="1"/>
</dbReference>
<dbReference type="Pfam" id="PF00587">
    <property type="entry name" value="tRNA-synt_2b"/>
    <property type="match status" value="1"/>
</dbReference>
<feature type="binding site" evidence="9">
    <location>
        <begin position="401"/>
        <end position="404"/>
    </location>
    <ligand>
        <name>ATP</name>
        <dbReference type="ChEBI" id="CHEBI:30616"/>
    </ligand>
</feature>
<evidence type="ECO:0000256" key="9">
    <source>
        <dbReference type="PIRSR" id="PIRSR001529-2"/>
    </source>
</evidence>
<dbReference type="GO" id="GO:0004828">
    <property type="term" value="F:serine-tRNA ligase activity"/>
    <property type="evidence" value="ECO:0007669"/>
    <property type="project" value="UniProtKB-EC"/>
</dbReference>
<dbReference type="PRINTS" id="PR00981">
    <property type="entry name" value="TRNASYNTHSER"/>
</dbReference>
<organism evidence="11 12">
    <name type="scientific">Sphaerobolus stellatus (strain SS14)</name>
    <dbReference type="NCBI Taxonomy" id="990650"/>
    <lineage>
        <taxon>Eukaryota</taxon>
        <taxon>Fungi</taxon>
        <taxon>Dikarya</taxon>
        <taxon>Basidiomycota</taxon>
        <taxon>Agaricomycotina</taxon>
        <taxon>Agaricomycetes</taxon>
        <taxon>Phallomycetidae</taxon>
        <taxon>Geastrales</taxon>
        <taxon>Sphaerobolaceae</taxon>
        <taxon>Sphaerobolus</taxon>
    </lineage>
</organism>
<evidence type="ECO:0000256" key="1">
    <source>
        <dbReference type="ARBA" id="ARBA00012840"/>
    </source>
</evidence>
<evidence type="ECO:0000256" key="2">
    <source>
        <dbReference type="ARBA" id="ARBA00022598"/>
    </source>
</evidence>
<dbReference type="OrthoDB" id="10264585at2759"/>
<reference evidence="11 12" key="1">
    <citation type="submission" date="2014-06" db="EMBL/GenBank/DDBJ databases">
        <title>Evolutionary Origins and Diversification of the Mycorrhizal Mutualists.</title>
        <authorList>
            <consortium name="DOE Joint Genome Institute"/>
            <consortium name="Mycorrhizal Genomics Consortium"/>
            <person name="Kohler A."/>
            <person name="Kuo A."/>
            <person name="Nagy L.G."/>
            <person name="Floudas D."/>
            <person name="Copeland A."/>
            <person name="Barry K.W."/>
            <person name="Cichocki N."/>
            <person name="Veneault-Fourrey C."/>
            <person name="LaButti K."/>
            <person name="Lindquist E.A."/>
            <person name="Lipzen A."/>
            <person name="Lundell T."/>
            <person name="Morin E."/>
            <person name="Murat C."/>
            <person name="Riley R."/>
            <person name="Ohm R."/>
            <person name="Sun H."/>
            <person name="Tunlid A."/>
            <person name="Henrissat B."/>
            <person name="Grigoriev I.V."/>
            <person name="Hibbett D.S."/>
            <person name="Martin F."/>
        </authorList>
    </citation>
    <scope>NUCLEOTIDE SEQUENCE [LARGE SCALE GENOMIC DNA]</scope>
    <source>
        <strain evidence="11 12">SS14</strain>
    </source>
</reference>
<feature type="site" description="Important for serine binding" evidence="8">
    <location>
        <position position="443"/>
    </location>
</feature>
<dbReference type="InterPro" id="IPR010978">
    <property type="entry name" value="tRNA-bd_arm"/>
</dbReference>
<feature type="binding site" evidence="8">
    <location>
        <position position="337"/>
    </location>
    <ligand>
        <name>L-serine</name>
        <dbReference type="ChEBI" id="CHEBI:33384"/>
    </ligand>
</feature>
<dbReference type="InterPro" id="IPR015866">
    <property type="entry name" value="Ser-tRNA-synth_1_N"/>
</dbReference>
<feature type="binding site" evidence="9">
    <location>
        <begin position="330"/>
        <end position="333"/>
    </location>
    <ligand>
        <name>ATP</name>
        <dbReference type="ChEBI" id="CHEBI:30616"/>
    </ligand>
</feature>
<dbReference type="NCBIfam" id="TIGR00414">
    <property type="entry name" value="serS"/>
    <property type="match status" value="1"/>
</dbReference>
<feature type="domain" description="Aminoacyl-transfer RNA synthetases class-II family profile" evidence="10">
    <location>
        <begin position="231"/>
        <end position="477"/>
    </location>
</feature>
<accession>A0A0C9TII0</accession>
<feature type="binding site" evidence="8">
    <location>
        <position position="283"/>
    </location>
    <ligand>
        <name>L-serine</name>
        <dbReference type="ChEBI" id="CHEBI:33384"/>
    </ligand>
</feature>
<dbReference type="PROSITE" id="PS50862">
    <property type="entry name" value="AA_TRNA_LIGASE_II"/>
    <property type="match status" value="1"/>
</dbReference>
<dbReference type="HOGENOM" id="CLU_023797_4_3_1"/>
<dbReference type="InterPro" id="IPR042103">
    <property type="entry name" value="SerRS_1_N_sf"/>
</dbReference>
<dbReference type="UniPathway" id="UPA00906">
    <property type="reaction ID" value="UER00895"/>
</dbReference>
<dbReference type="InterPro" id="IPR006195">
    <property type="entry name" value="aa-tRNA-synth_II"/>
</dbReference>
<evidence type="ECO:0000256" key="6">
    <source>
        <dbReference type="ARBA" id="ARBA00031113"/>
    </source>
</evidence>